<dbReference type="Pfam" id="PF04153">
    <property type="entry name" value="NOT2_3_5_C"/>
    <property type="match status" value="1"/>
</dbReference>
<evidence type="ECO:0000256" key="1">
    <source>
        <dbReference type="ARBA" id="ARBA00004123"/>
    </source>
</evidence>
<evidence type="ECO:0000313" key="15">
    <source>
        <dbReference type="EMBL" id="ODQ60044.1"/>
    </source>
</evidence>
<keyword evidence="6" id="KW-0597">Phosphoprotein</keyword>
<dbReference type="InterPro" id="IPR012270">
    <property type="entry name" value="CCR4-NOT_su3/5"/>
</dbReference>
<dbReference type="GO" id="GO:0030015">
    <property type="term" value="C:CCR4-NOT core complex"/>
    <property type="evidence" value="ECO:0007669"/>
    <property type="project" value="UniProtKB-UniRule"/>
</dbReference>
<reference evidence="15 16" key="1">
    <citation type="journal article" date="2016" name="Proc. Natl. Acad. Sci. U.S.A.">
        <title>Comparative genomics of biotechnologically important yeasts.</title>
        <authorList>
            <person name="Riley R."/>
            <person name="Haridas S."/>
            <person name="Wolfe K.H."/>
            <person name="Lopes M.R."/>
            <person name="Hittinger C.T."/>
            <person name="Goeker M."/>
            <person name="Salamov A.A."/>
            <person name="Wisecaver J.H."/>
            <person name="Long T.M."/>
            <person name="Calvey C.H."/>
            <person name="Aerts A.L."/>
            <person name="Barry K.W."/>
            <person name="Choi C."/>
            <person name="Clum A."/>
            <person name="Coughlan A.Y."/>
            <person name="Deshpande S."/>
            <person name="Douglass A.P."/>
            <person name="Hanson S.J."/>
            <person name="Klenk H.-P."/>
            <person name="LaButti K.M."/>
            <person name="Lapidus A."/>
            <person name="Lindquist E.A."/>
            <person name="Lipzen A.M."/>
            <person name="Meier-Kolthoff J.P."/>
            <person name="Ohm R.A."/>
            <person name="Otillar R.P."/>
            <person name="Pangilinan J.L."/>
            <person name="Peng Y."/>
            <person name="Rokas A."/>
            <person name="Rosa C.A."/>
            <person name="Scheuner C."/>
            <person name="Sibirny A.A."/>
            <person name="Slot J.C."/>
            <person name="Stielow J.B."/>
            <person name="Sun H."/>
            <person name="Kurtzman C.P."/>
            <person name="Blackwell M."/>
            <person name="Grigoriev I.V."/>
            <person name="Jeffries T.W."/>
        </authorList>
    </citation>
    <scope>NUCLEOTIDE SEQUENCE [LARGE SCALE GENOMIC DNA]</scope>
    <source>
        <strain evidence="16">ATCC 58044 / CBS 1984 / NCYC 433 / NRRL Y-366-8</strain>
    </source>
</reference>
<evidence type="ECO:0000256" key="7">
    <source>
        <dbReference type="ARBA" id="ARBA00023015"/>
    </source>
</evidence>
<dbReference type="RefSeq" id="XP_019039251.1">
    <property type="nucleotide sequence ID" value="XM_019184769.1"/>
</dbReference>
<feature type="coiled-coil region" evidence="11">
    <location>
        <begin position="116"/>
        <end position="150"/>
    </location>
</feature>
<feature type="compositionally biased region" description="Polar residues" evidence="12">
    <location>
        <begin position="333"/>
        <end position="351"/>
    </location>
</feature>
<dbReference type="PIRSF" id="PIRSF005290">
    <property type="entry name" value="NOT_su_3_5"/>
    <property type="match status" value="1"/>
</dbReference>
<keyword evidence="11" id="KW-0175">Coiled coil</keyword>
<dbReference type="PANTHER" id="PTHR23326">
    <property type="entry name" value="CCR4 NOT-RELATED"/>
    <property type="match status" value="1"/>
</dbReference>
<dbReference type="GO" id="GO:0000932">
    <property type="term" value="C:P-body"/>
    <property type="evidence" value="ECO:0007669"/>
    <property type="project" value="UniProtKB-UniRule"/>
</dbReference>
<evidence type="ECO:0000313" key="16">
    <source>
        <dbReference type="Proteomes" id="UP000094112"/>
    </source>
</evidence>
<comment type="function">
    <text evidence="10">Acts as component of the CCR4-NOT core complex, which in the nucleus seems to be a general transcription factor, and in the cytoplasm the major mRNA deadenylase involved in mRNA turnover. The NOT protein subcomplex negatively regulates the basal and activated transcription of many genes. Preferentially affects TC-type TATA element-dependent transcription. Could directly or indirectly inhibit component(s) of the general transcription machinery.</text>
</comment>
<dbReference type="InterPro" id="IPR038635">
    <property type="entry name" value="CCR4-NOT_su2/3/5_C_sf"/>
</dbReference>
<evidence type="ECO:0000256" key="11">
    <source>
        <dbReference type="SAM" id="Coils"/>
    </source>
</evidence>
<feature type="domain" description="NOT2/NOT3/NOT5 C-terminal" evidence="14">
    <location>
        <begin position="440"/>
        <end position="569"/>
    </location>
</feature>
<dbReference type="EMBL" id="KV454210">
    <property type="protein sequence ID" value="ODQ60044.1"/>
    <property type="molecule type" value="Genomic_DNA"/>
</dbReference>
<dbReference type="AlphaFoldDB" id="A0A1E3P4C0"/>
<proteinExistence type="inferred from homology"/>
<feature type="compositionally biased region" description="Polar residues" evidence="12">
    <location>
        <begin position="386"/>
        <end position="403"/>
    </location>
</feature>
<keyword evidence="8 10" id="KW-0804">Transcription</keyword>
<evidence type="ECO:0000256" key="5">
    <source>
        <dbReference type="ARBA" id="ARBA00022491"/>
    </source>
</evidence>
<keyword evidence="10" id="KW-0010">Activator</keyword>
<dbReference type="GO" id="GO:0005634">
    <property type="term" value="C:nucleus"/>
    <property type="evidence" value="ECO:0007669"/>
    <property type="project" value="UniProtKB-SubCell"/>
</dbReference>
<feature type="domain" description="CCR4-Not complex component Not N-terminal" evidence="13">
    <location>
        <begin position="2"/>
        <end position="230"/>
    </location>
</feature>
<dbReference type="Pfam" id="PF04065">
    <property type="entry name" value="Not3"/>
    <property type="match status" value="1"/>
</dbReference>
<evidence type="ECO:0000256" key="9">
    <source>
        <dbReference type="ARBA" id="ARBA00023242"/>
    </source>
</evidence>
<keyword evidence="4 10" id="KW-0963">Cytoplasm</keyword>
<dbReference type="Proteomes" id="UP000094112">
    <property type="component" value="Unassembled WGS sequence"/>
</dbReference>
<dbReference type="InterPro" id="IPR007207">
    <property type="entry name" value="Not_N"/>
</dbReference>
<evidence type="ECO:0000256" key="6">
    <source>
        <dbReference type="ARBA" id="ARBA00022553"/>
    </source>
</evidence>
<evidence type="ECO:0000256" key="4">
    <source>
        <dbReference type="ARBA" id="ARBA00022490"/>
    </source>
</evidence>
<dbReference type="InterPro" id="IPR040168">
    <property type="entry name" value="Not2/3/5"/>
</dbReference>
<dbReference type="Gene3D" id="2.30.30.1020">
    <property type="entry name" value="CCR4-NOT complex subunit 2/3/5, C-terminal domain"/>
    <property type="match status" value="1"/>
</dbReference>
<comment type="subcellular location">
    <subcellularLocation>
        <location evidence="2 10">Cytoplasm</location>
    </subcellularLocation>
    <subcellularLocation>
        <location evidence="1 10">Nucleus</location>
    </subcellularLocation>
</comment>
<evidence type="ECO:0000256" key="12">
    <source>
        <dbReference type="SAM" id="MobiDB-lite"/>
    </source>
</evidence>
<dbReference type="InterPro" id="IPR007282">
    <property type="entry name" value="NOT2/3/5_C"/>
</dbReference>
<keyword evidence="9 10" id="KW-0539">Nucleus</keyword>
<accession>A0A1E3P4C0</accession>
<sequence length="579" mass="65750">MSQRKLLQEIDKVFKKVKEGLEIFDGYYDKLQNCESQSQKEKIEGDLKREIKKLQRQRDQIKNWLSGNEVKDKKNLLENRRLIENAMERFKTVEKDMKTKAFSKEGLSMQRIDPKQKEKNESSDFLHQMLEELERQCEKHEATIDQIQSSGKKGKKLDGAKQQEIEELTKKISRNHWHQEKMEQMLRLLANDDIECEQVNGLQEDIKYYVESNEDADFAEDEGIYDELGLEDIEDMYGHVGDYPQAAPEDEIEQEAPIVDPSPQKKPSVSSHPSATNVAASASSTSVNTISKLPPPGLPQPSTTSSTTNLKPSVTPLKTDLKYSSVLSAGVQSNNNTPIATQAPSISTPPISNAALNNNTNNNNFNHNNISSTAASSPQVAPPGLTKTSSITTDQSRETTQSPVLIPSGFQDLIPSFEKSKQNISKPPPLDEISKILETSLLNCPDSLDADKPKTYSPLNPHPTSVYYPQEPLPELSYSSIVSKLDLSTLFYNFYYEQNQYIQILSARELVKKGWAFDKLSKHWFQEVEEIQPPNIVNDQIIHSEKKIAWKYFDNDGVWLPRRKEDVFNPEQVQLETNF</sequence>
<dbReference type="GO" id="GO:0006368">
    <property type="term" value="P:transcription elongation by RNA polymerase II"/>
    <property type="evidence" value="ECO:0007669"/>
    <property type="project" value="EnsemblFungi"/>
</dbReference>
<name>A0A1E3P4C0_WICAA</name>
<comment type="similarity">
    <text evidence="3 10">Belongs to the CNOT2/3/5 family.</text>
</comment>
<keyword evidence="16" id="KW-1185">Reference proteome</keyword>
<feature type="compositionally biased region" description="Polar residues" evidence="12">
    <location>
        <begin position="370"/>
        <end position="379"/>
    </location>
</feature>
<dbReference type="GO" id="GO:0031087">
    <property type="term" value="P:deadenylation-independent decapping of nuclear-transcribed mRNA"/>
    <property type="evidence" value="ECO:0007669"/>
    <property type="project" value="EnsemblFungi"/>
</dbReference>
<evidence type="ECO:0000259" key="13">
    <source>
        <dbReference type="Pfam" id="PF04065"/>
    </source>
</evidence>
<dbReference type="GO" id="GO:0032968">
    <property type="term" value="P:positive regulation of transcription elongation by RNA polymerase II"/>
    <property type="evidence" value="ECO:0007669"/>
    <property type="project" value="EnsemblFungi"/>
</dbReference>
<protein>
    <recommendedName>
        <fullName evidence="10">General negative regulator of transcription subunit</fullName>
    </recommendedName>
</protein>
<evidence type="ECO:0000256" key="10">
    <source>
        <dbReference type="PIRNR" id="PIRNR005290"/>
    </source>
</evidence>
<keyword evidence="5 10" id="KW-0678">Repressor</keyword>
<gene>
    <name evidence="15" type="ORF">WICANDRAFT_78666</name>
</gene>
<evidence type="ECO:0000256" key="3">
    <source>
        <dbReference type="ARBA" id="ARBA00007682"/>
    </source>
</evidence>
<dbReference type="GO" id="GO:0000290">
    <property type="term" value="P:deadenylation-dependent decapping of nuclear-transcribed mRNA"/>
    <property type="evidence" value="ECO:0007669"/>
    <property type="project" value="EnsemblFungi"/>
</dbReference>
<dbReference type="GO" id="GO:0016567">
    <property type="term" value="P:protein ubiquitination"/>
    <property type="evidence" value="ECO:0007669"/>
    <property type="project" value="EnsemblFungi"/>
</dbReference>
<feature type="region of interest" description="Disordered" evidence="12">
    <location>
        <begin position="259"/>
        <end position="316"/>
    </location>
</feature>
<evidence type="ECO:0000259" key="14">
    <source>
        <dbReference type="Pfam" id="PF04153"/>
    </source>
</evidence>
<feature type="compositionally biased region" description="Low complexity" evidence="12">
    <location>
        <begin position="353"/>
        <end position="369"/>
    </location>
</feature>
<feature type="region of interest" description="Disordered" evidence="12">
    <location>
        <begin position="333"/>
        <end position="405"/>
    </location>
</feature>
<evidence type="ECO:0000256" key="2">
    <source>
        <dbReference type="ARBA" id="ARBA00004496"/>
    </source>
</evidence>
<feature type="compositionally biased region" description="Low complexity" evidence="12">
    <location>
        <begin position="274"/>
        <end position="289"/>
    </location>
</feature>
<feature type="compositionally biased region" description="Polar residues" evidence="12">
    <location>
        <begin position="300"/>
        <end position="312"/>
    </location>
</feature>
<dbReference type="STRING" id="683960.A0A1E3P4C0"/>
<evidence type="ECO:0000256" key="8">
    <source>
        <dbReference type="ARBA" id="ARBA00023163"/>
    </source>
</evidence>
<keyword evidence="7 10" id="KW-0805">Transcription regulation</keyword>
<dbReference type="GeneID" id="30202015"/>
<dbReference type="GO" id="GO:0000289">
    <property type="term" value="P:nuclear-transcribed mRNA poly(A) tail shortening"/>
    <property type="evidence" value="ECO:0007669"/>
    <property type="project" value="EnsemblFungi"/>
</dbReference>
<dbReference type="OrthoDB" id="293823at2759"/>
<organism evidence="15 16">
    <name type="scientific">Wickerhamomyces anomalus (strain ATCC 58044 / CBS 1984 / NCYC 433 / NRRL Y-366-8)</name>
    <name type="common">Yeast</name>
    <name type="synonym">Hansenula anomala</name>
    <dbReference type="NCBI Taxonomy" id="683960"/>
    <lineage>
        <taxon>Eukaryota</taxon>
        <taxon>Fungi</taxon>
        <taxon>Dikarya</taxon>
        <taxon>Ascomycota</taxon>
        <taxon>Saccharomycotina</taxon>
        <taxon>Saccharomycetes</taxon>
        <taxon>Phaffomycetales</taxon>
        <taxon>Wickerhamomycetaceae</taxon>
        <taxon>Wickerhamomyces</taxon>
    </lineage>
</organism>